<protein>
    <submittedName>
        <fullName evidence="1">Uncharacterized protein</fullName>
    </submittedName>
</protein>
<reference evidence="1" key="1">
    <citation type="submission" date="2023-02" db="EMBL/GenBank/DDBJ databases">
        <title>Genome of toxic invasive species Heracleum sosnowskyi carries increased number of genes despite the absence of recent whole-genome duplications.</title>
        <authorList>
            <person name="Schelkunov M."/>
            <person name="Shtratnikova V."/>
            <person name="Makarenko M."/>
            <person name="Klepikova A."/>
            <person name="Omelchenko D."/>
            <person name="Novikova G."/>
            <person name="Obukhova E."/>
            <person name="Bogdanov V."/>
            <person name="Penin A."/>
            <person name="Logacheva M."/>
        </authorList>
    </citation>
    <scope>NUCLEOTIDE SEQUENCE</scope>
    <source>
        <strain evidence="1">Hsosn_3</strain>
        <tissue evidence="1">Leaf</tissue>
    </source>
</reference>
<evidence type="ECO:0000313" key="1">
    <source>
        <dbReference type="EMBL" id="KAK1362969.1"/>
    </source>
</evidence>
<comment type="caution">
    <text evidence="1">The sequence shown here is derived from an EMBL/GenBank/DDBJ whole genome shotgun (WGS) entry which is preliminary data.</text>
</comment>
<name>A0AAD8HAU6_9APIA</name>
<dbReference type="Proteomes" id="UP001237642">
    <property type="component" value="Unassembled WGS sequence"/>
</dbReference>
<accession>A0AAD8HAU6</accession>
<dbReference type="AlphaFoldDB" id="A0AAD8HAU6"/>
<organism evidence="1 2">
    <name type="scientific">Heracleum sosnowskyi</name>
    <dbReference type="NCBI Taxonomy" id="360622"/>
    <lineage>
        <taxon>Eukaryota</taxon>
        <taxon>Viridiplantae</taxon>
        <taxon>Streptophyta</taxon>
        <taxon>Embryophyta</taxon>
        <taxon>Tracheophyta</taxon>
        <taxon>Spermatophyta</taxon>
        <taxon>Magnoliopsida</taxon>
        <taxon>eudicotyledons</taxon>
        <taxon>Gunneridae</taxon>
        <taxon>Pentapetalae</taxon>
        <taxon>asterids</taxon>
        <taxon>campanulids</taxon>
        <taxon>Apiales</taxon>
        <taxon>Apiaceae</taxon>
        <taxon>Apioideae</taxon>
        <taxon>apioid superclade</taxon>
        <taxon>Tordylieae</taxon>
        <taxon>Tordyliinae</taxon>
        <taxon>Heracleum</taxon>
    </lineage>
</organism>
<evidence type="ECO:0000313" key="2">
    <source>
        <dbReference type="Proteomes" id="UP001237642"/>
    </source>
</evidence>
<sequence>MDETPYVVDEEEYGCSADEYGWSEDEYGSDKPRITYVIHDDGLVMSEPEPEPESESELYTTGKEGLLGVWMIYPSLDNESCPYRHAHIRDFSQRAIANYNLHTGHSYEFVELVHAYVTQGSRTDLVRVIFKATQHDHFGITSFRAKTYAPGRLLSNPNLDIMVVPLHSESSDPTDSGFEAPNSHVSSVTSFFSFHYNRHKNWVHGWSNYKSQVETETLPAACEKNGRSGNGGGIGNLEENEFVDSVDPPLAIRIAWKMVHLPPRSLRIPGHKKVVKLMIHQKKQKFASFCVLDARPGSVSRRLPDDLEKERLPSPEILLWAAQHSGSWFHDHDEGEDELVVQPKIKQK</sequence>
<reference evidence="1" key="2">
    <citation type="submission" date="2023-05" db="EMBL/GenBank/DDBJ databases">
        <authorList>
            <person name="Schelkunov M.I."/>
        </authorList>
    </citation>
    <scope>NUCLEOTIDE SEQUENCE</scope>
    <source>
        <strain evidence="1">Hsosn_3</strain>
        <tissue evidence="1">Leaf</tissue>
    </source>
</reference>
<proteinExistence type="predicted"/>
<gene>
    <name evidence="1" type="ORF">POM88_038530</name>
</gene>
<dbReference type="EMBL" id="JAUIZM010000009">
    <property type="protein sequence ID" value="KAK1362969.1"/>
    <property type="molecule type" value="Genomic_DNA"/>
</dbReference>
<keyword evidence="2" id="KW-1185">Reference proteome</keyword>